<gene>
    <name evidence="5" type="ORF">PHISCL_09074</name>
</gene>
<dbReference type="OrthoDB" id="6475849at2759"/>
<reference evidence="6" key="1">
    <citation type="submission" date="2017-02" db="EMBL/GenBank/DDBJ databases">
        <authorList>
            <person name="Tafer H."/>
            <person name="Lopandic K."/>
        </authorList>
    </citation>
    <scope>NUCLEOTIDE SEQUENCE [LARGE SCALE GENOMIC DNA]</scope>
    <source>
        <strain evidence="6">CBS 366.77</strain>
    </source>
</reference>
<sequence length="304" mass="32943">MFGQNVSFPLCVSPAGIQAMAHPDGELATSRACARVGVNMGVSSFANYSVEEITAAGRSVGSINHVMQLYSMNDRAKELNIIRRAEQAGCKAIFLTADSPVLGVRYNEYRNNFLPPDGIAYPMIDKSADDVQSQSHEGGFAAFNSSSHSWEKEIPWLRSVTKMEIWIKGVLSPDDVELAVQYGCDGVIISNHGGRQLDETPATIDVLPECAKVARGRIRVHIDGGIRSGNDMFKALALGAECCCVGRPALWGLSYDGERGVELMLNILKRDFARCMQLAGCKKVSEISPASLGIFRTDGPLARL</sequence>
<dbReference type="SUPFAM" id="SSF51395">
    <property type="entry name" value="FMN-linked oxidoreductases"/>
    <property type="match status" value="1"/>
</dbReference>
<dbReference type="GO" id="GO:0010181">
    <property type="term" value="F:FMN binding"/>
    <property type="evidence" value="ECO:0007669"/>
    <property type="project" value="InterPro"/>
</dbReference>
<accession>A0A3A2Z8P1</accession>
<dbReference type="PANTHER" id="PTHR10578">
    <property type="entry name" value="S -2-HYDROXY-ACID OXIDASE-RELATED"/>
    <property type="match status" value="1"/>
</dbReference>
<dbReference type="STRING" id="2070753.A0A3A2Z8P1"/>
<dbReference type="CDD" id="cd02809">
    <property type="entry name" value="alpha_hydroxyacid_oxid_FMN"/>
    <property type="match status" value="1"/>
</dbReference>
<evidence type="ECO:0000259" key="4">
    <source>
        <dbReference type="PROSITE" id="PS51349"/>
    </source>
</evidence>
<proteinExistence type="inferred from homology"/>
<dbReference type="Gene3D" id="3.20.20.70">
    <property type="entry name" value="Aldolase class I"/>
    <property type="match status" value="1"/>
</dbReference>
<evidence type="ECO:0000256" key="1">
    <source>
        <dbReference type="ARBA" id="ARBA00001917"/>
    </source>
</evidence>
<comment type="cofactor">
    <cofactor evidence="1">
        <name>FMN</name>
        <dbReference type="ChEBI" id="CHEBI:58210"/>
    </cofactor>
</comment>
<evidence type="ECO:0000256" key="3">
    <source>
        <dbReference type="ARBA" id="ARBA00024042"/>
    </source>
</evidence>
<dbReference type="GO" id="GO:0016491">
    <property type="term" value="F:oxidoreductase activity"/>
    <property type="evidence" value="ECO:0007669"/>
    <property type="project" value="UniProtKB-KW"/>
</dbReference>
<organism evidence="5 6">
    <name type="scientific">Aspergillus sclerotialis</name>
    <dbReference type="NCBI Taxonomy" id="2070753"/>
    <lineage>
        <taxon>Eukaryota</taxon>
        <taxon>Fungi</taxon>
        <taxon>Dikarya</taxon>
        <taxon>Ascomycota</taxon>
        <taxon>Pezizomycotina</taxon>
        <taxon>Eurotiomycetes</taxon>
        <taxon>Eurotiomycetidae</taxon>
        <taxon>Eurotiales</taxon>
        <taxon>Aspergillaceae</taxon>
        <taxon>Aspergillus</taxon>
        <taxon>Aspergillus subgen. Polypaecilum</taxon>
    </lineage>
</organism>
<dbReference type="AlphaFoldDB" id="A0A3A2Z8P1"/>
<keyword evidence="6" id="KW-1185">Reference proteome</keyword>
<dbReference type="PANTHER" id="PTHR10578:SF149">
    <property type="entry name" value="2-HYDROXYACID OXIDASE 2"/>
    <property type="match status" value="1"/>
</dbReference>
<evidence type="ECO:0000256" key="2">
    <source>
        <dbReference type="ARBA" id="ARBA00023002"/>
    </source>
</evidence>
<dbReference type="Proteomes" id="UP000266188">
    <property type="component" value="Unassembled WGS sequence"/>
</dbReference>
<comment type="caution">
    <text evidence="5">The sequence shown here is derived from an EMBL/GenBank/DDBJ whole genome shotgun (WGS) entry which is preliminary data.</text>
</comment>
<dbReference type="EMBL" id="MVGC01000526">
    <property type="protein sequence ID" value="RJE18593.1"/>
    <property type="molecule type" value="Genomic_DNA"/>
</dbReference>
<dbReference type="PROSITE" id="PS00557">
    <property type="entry name" value="FMN_HYDROXY_ACID_DH_1"/>
    <property type="match status" value="1"/>
</dbReference>
<dbReference type="InterPro" id="IPR000262">
    <property type="entry name" value="FMN-dep_DH"/>
</dbReference>
<keyword evidence="2" id="KW-0560">Oxidoreductase</keyword>
<dbReference type="InterPro" id="IPR008259">
    <property type="entry name" value="FMN_hydac_DH_AS"/>
</dbReference>
<comment type="similarity">
    <text evidence="3">Belongs to the FMN-dependent alpha-hydroxy acid dehydrogenase family.</text>
</comment>
<dbReference type="InterPro" id="IPR037396">
    <property type="entry name" value="FMN_HAD"/>
</dbReference>
<evidence type="ECO:0000313" key="6">
    <source>
        <dbReference type="Proteomes" id="UP000266188"/>
    </source>
</evidence>
<dbReference type="Pfam" id="PF01070">
    <property type="entry name" value="FMN_dh"/>
    <property type="match status" value="1"/>
</dbReference>
<feature type="domain" description="FMN hydroxy acid dehydrogenase" evidence="4">
    <location>
        <begin position="1"/>
        <end position="297"/>
    </location>
</feature>
<evidence type="ECO:0000313" key="5">
    <source>
        <dbReference type="EMBL" id="RJE18593.1"/>
    </source>
</evidence>
<name>A0A3A2Z8P1_9EURO</name>
<protein>
    <submittedName>
        <fullName evidence="5">S-2-hydroxy-acid oxidase</fullName>
    </submittedName>
</protein>
<dbReference type="InterPro" id="IPR013785">
    <property type="entry name" value="Aldolase_TIM"/>
</dbReference>
<dbReference type="PROSITE" id="PS51349">
    <property type="entry name" value="FMN_HYDROXY_ACID_DH_2"/>
    <property type="match status" value="1"/>
</dbReference>
<dbReference type="InterPro" id="IPR012133">
    <property type="entry name" value="Alpha-hydoxy_acid_DH_FMN"/>
</dbReference>